<name>A0A1Z5JCN0_FISSO</name>
<keyword evidence="2" id="KW-1133">Transmembrane helix</keyword>
<gene>
    <name evidence="4" type="ORF">FisN_7Lh144</name>
</gene>
<organism evidence="4 5">
    <name type="scientific">Fistulifera solaris</name>
    <name type="common">Oleaginous diatom</name>
    <dbReference type="NCBI Taxonomy" id="1519565"/>
    <lineage>
        <taxon>Eukaryota</taxon>
        <taxon>Sar</taxon>
        <taxon>Stramenopiles</taxon>
        <taxon>Ochrophyta</taxon>
        <taxon>Bacillariophyta</taxon>
        <taxon>Bacillariophyceae</taxon>
        <taxon>Bacillariophycidae</taxon>
        <taxon>Naviculales</taxon>
        <taxon>Naviculaceae</taxon>
        <taxon>Fistulifera</taxon>
    </lineage>
</organism>
<feature type="region of interest" description="Disordered" evidence="1">
    <location>
        <begin position="219"/>
        <end position="283"/>
    </location>
</feature>
<dbReference type="OrthoDB" id="43720at2759"/>
<sequence>MRGLVFSRYYVSCTLIFLASTTTAFPDAPMIQRQEFIAAMQRIDDEQIVNQQQQEIQQRLRSAAIRVTPDHRELYNQNGNQYNGANEYANKYYNYQGGQNYYEPVDLSEFAFKYVGCQDIATWSDNHASAGQTPTAMRRFVTFRLCEANTCSTYNKYGCNNHYGEYVIPMEDYLDIMTTYHFKQYSRYCQTCEACSKFDYTLYLNKVAAYQSYVNQMNKRNQNNNKNNNNNSNGSSSSSSTNDDTAADDASTNADDAVATDDAAATDDATTDDTMQEAPSDDGHVTYDDALGYKYGAYGYNFYDDAFKSYAGSDDDTSNQIGDDFWNQYVWHYGGASSNDDNNNGGRRLSYSSNSYSNNGASVYNKNFGNYVSGGYYGGNIPAPKLPWYIASDGTCLFKSACQNFKGACRAYNANATNYIPYFSCRAFQMGNAVSYVGPHCRSDGHTIGIALYKDQYCSSYVGDVSEIEKYTGKKFDDSELSLFYDKSCISCKASESYALATSTSSSRNSGSGSGSSTVHETYPFCTVAYDSSAKCNKNFKSTNALYEDDESQSKVCTFIDTLIENHYNERGQIVVKEDFRFSKWNSGAEYISLAQKASPIQLISLITSMAISLSLLIYSVHLYKKLMYRMPWRPPKSVHSPTSGGQSVAGDYDFDTRVEAGRLSRINSGITALRSISYDGHSVSAFSQFPAGPLTGQATQAPGGILHGDLSYSGRSRHGNEDTAPSAGEFA</sequence>
<dbReference type="InParanoid" id="A0A1Z5JCN0"/>
<protein>
    <submittedName>
        <fullName evidence="4">Uncharacterized protein</fullName>
    </submittedName>
</protein>
<keyword evidence="5" id="KW-1185">Reference proteome</keyword>
<proteinExistence type="predicted"/>
<feature type="transmembrane region" description="Helical" evidence="2">
    <location>
        <begin position="603"/>
        <end position="624"/>
    </location>
</feature>
<feature type="region of interest" description="Disordered" evidence="1">
    <location>
        <begin position="706"/>
        <end position="732"/>
    </location>
</feature>
<feature type="signal peptide" evidence="3">
    <location>
        <begin position="1"/>
        <end position="24"/>
    </location>
</feature>
<comment type="caution">
    <text evidence="4">The sequence shown here is derived from an EMBL/GenBank/DDBJ whole genome shotgun (WGS) entry which is preliminary data.</text>
</comment>
<evidence type="ECO:0000256" key="2">
    <source>
        <dbReference type="SAM" id="Phobius"/>
    </source>
</evidence>
<keyword evidence="2" id="KW-0472">Membrane</keyword>
<dbReference type="Proteomes" id="UP000198406">
    <property type="component" value="Unassembled WGS sequence"/>
</dbReference>
<evidence type="ECO:0000256" key="3">
    <source>
        <dbReference type="SAM" id="SignalP"/>
    </source>
</evidence>
<keyword evidence="3" id="KW-0732">Signal</keyword>
<keyword evidence="2" id="KW-0812">Transmembrane</keyword>
<evidence type="ECO:0000313" key="4">
    <source>
        <dbReference type="EMBL" id="GAX11763.1"/>
    </source>
</evidence>
<feature type="chain" id="PRO_5012487157" evidence="3">
    <location>
        <begin position="25"/>
        <end position="732"/>
    </location>
</feature>
<feature type="compositionally biased region" description="Low complexity" evidence="1">
    <location>
        <begin position="221"/>
        <end position="268"/>
    </location>
</feature>
<evidence type="ECO:0000256" key="1">
    <source>
        <dbReference type="SAM" id="MobiDB-lite"/>
    </source>
</evidence>
<accession>A0A1Z5JCN0</accession>
<evidence type="ECO:0000313" key="5">
    <source>
        <dbReference type="Proteomes" id="UP000198406"/>
    </source>
</evidence>
<dbReference type="EMBL" id="BDSP01000044">
    <property type="protein sequence ID" value="GAX11763.1"/>
    <property type="molecule type" value="Genomic_DNA"/>
</dbReference>
<reference evidence="4 5" key="1">
    <citation type="journal article" date="2015" name="Plant Cell">
        <title>Oil accumulation by the oleaginous diatom Fistulifera solaris as revealed by the genome and transcriptome.</title>
        <authorList>
            <person name="Tanaka T."/>
            <person name="Maeda Y."/>
            <person name="Veluchamy A."/>
            <person name="Tanaka M."/>
            <person name="Abida H."/>
            <person name="Marechal E."/>
            <person name="Bowler C."/>
            <person name="Muto M."/>
            <person name="Sunaga Y."/>
            <person name="Tanaka M."/>
            <person name="Yoshino T."/>
            <person name="Taniguchi T."/>
            <person name="Fukuda Y."/>
            <person name="Nemoto M."/>
            <person name="Matsumoto M."/>
            <person name="Wong P.S."/>
            <person name="Aburatani S."/>
            <person name="Fujibuchi W."/>
        </authorList>
    </citation>
    <scope>NUCLEOTIDE SEQUENCE [LARGE SCALE GENOMIC DNA]</scope>
    <source>
        <strain evidence="4 5">JPCC DA0580</strain>
    </source>
</reference>
<dbReference type="AlphaFoldDB" id="A0A1Z5JCN0"/>